<reference evidence="1" key="1">
    <citation type="journal article" date="2022" name="IScience">
        <title>Evolution of zygomycete secretomes and the origins of terrestrial fungal ecologies.</title>
        <authorList>
            <person name="Chang Y."/>
            <person name="Wang Y."/>
            <person name="Mondo S."/>
            <person name="Ahrendt S."/>
            <person name="Andreopoulos W."/>
            <person name="Barry K."/>
            <person name="Beard J."/>
            <person name="Benny G.L."/>
            <person name="Blankenship S."/>
            <person name="Bonito G."/>
            <person name="Cuomo C."/>
            <person name="Desiro A."/>
            <person name="Gervers K.A."/>
            <person name="Hundley H."/>
            <person name="Kuo A."/>
            <person name="LaButti K."/>
            <person name="Lang B.F."/>
            <person name="Lipzen A."/>
            <person name="O'Donnell K."/>
            <person name="Pangilinan J."/>
            <person name="Reynolds N."/>
            <person name="Sandor L."/>
            <person name="Smith M.E."/>
            <person name="Tsang A."/>
            <person name="Grigoriev I.V."/>
            <person name="Stajich J.E."/>
            <person name="Spatafora J.W."/>
        </authorList>
    </citation>
    <scope>NUCLEOTIDE SEQUENCE</scope>
    <source>
        <strain evidence="1">RSA 2281</strain>
    </source>
</reference>
<dbReference type="Gene3D" id="3.80.10.10">
    <property type="entry name" value="Ribonuclease Inhibitor"/>
    <property type="match status" value="1"/>
</dbReference>
<organism evidence="1 2">
    <name type="scientific">Phascolomyces articulosus</name>
    <dbReference type="NCBI Taxonomy" id="60185"/>
    <lineage>
        <taxon>Eukaryota</taxon>
        <taxon>Fungi</taxon>
        <taxon>Fungi incertae sedis</taxon>
        <taxon>Mucoromycota</taxon>
        <taxon>Mucoromycotina</taxon>
        <taxon>Mucoromycetes</taxon>
        <taxon>Mucorales</taxon>
        <taxon>Lichtheimiaceae</taxon>
        <taxon>Phascolomyces</taxon>
    </lineage>
</organism>
<dbReference type="EMBL" id="JAIXMP010000002">
    <property type="protein sequence ID" value="KAI9276855.1"/>
    <property type="molecule type" value="Genomic_DNA"/>
</dbReference>
<gene>
    <name evidence="1" type="ORF">BDA99DRAFT_494306</name>
</gene>
<evidence type="ECO:0000313" key="1">
    <source>
        <dbReference type="EMBL" id="KAI9276855.1"/>
    </source>
</evidence>
<sequence length="564" mass="64918">MIPFLGSHVDSICFNIVPYDPSDHDKNFVLDLLQLLLDHDCNRIISMAFTACGFVDHDRFISILKRLGRYTETIAFEDYRTNLPFLSIIEACPNLEQLAYTPTQVYHIDVDEIWHGDPGAITDLDDDFDDETFDQQVATSTESLFPKMTVLSIDLAMSFHKRLAPIIRRCPNLRVLRTGNVREEQRFTMYLTPISETANMMRTFQWCPILQYIELNNPHQDEDMILYKCFWWRIQWDKLNANPKEGNLFTLIFYEPDEFQSATYLINEIIKSQKLLKELALGADRSSDAIWDGISGIEHAPSLTKLYLDGIRCSEASAAAVIEACPAVKDLMINIETDGHGYAPVLQAMCSLTKLRNLTVNYKSNRFQDDEEDDEYDAGNWREQLARRHNRQLAPITNYLNGLNQRTPLEKLEIRGRWDLVLTAPFLYSIGSISTLRQLELRPGDTELTTDEVVQFIRELRNTQVYIMTLSMFANMSPEAYVAMAELEHLNKLELIVCEPCQNKDLIHLFEKSNSIDSLLLDMGILSESPFPQAGVEYLQRNKICSTFGPSREQRGIQLFRYPG</sequence>
<dbReference type="SUPFAM" id="SSF52047">
    <property type="entry name" value="RNI-like"/>
    <property type="match status" value="1"/>
</dbReference>
<keyword evidence="2" id="KW-1185">Reference proteome</keyword>
<accession>A0AAD5PJJ2</accession>
<dbReference type="AlphaFoldDB" id="A0AAD5PJJ2"/>
<dbReference type="Proteomes" id="UP001209540">
    <property type="component" value="Unassembled WGS sequence"/>
</dbReference>
<evidence type="ECO:0000313" key="2">
    <source>
        <dbReference type="Proteomes" id="UP001209540"/>
    </source>
</evidence>
<protein>
    <submittedName>
        <fullName evidence="1">Uncharacterized protein</fullName>
    </submittedName>
</protein>
<reference evidence="1" key="2">
    <citation type="submission" date="2023-02" db="EMBL/GenBank/DDBJ databases">
        <authorList>
            <consortium name="DOE Joint Genome Institute"/>
            <person name="Mondo S.J."/>
            <person name="Chang Y."/>
            <person name="Wang Y."/>
            <person name="Ahrendt S."/>
            <person name="Andreopoulos W."/>
            <person name="Barry K."/>
            <person name="Beard J."/>
            <person name="Benny G.L."/>
            <person name="Blankenship S."/>
            <person name="Bonito G."/>
            <person name="Cuomo C."/>
            <person name="Desiro A."/>
            <person name="Gervers K.A."/>
            <person name="Hundley H."/>
            <person name="Kuo A."/>
            <person name="LaButti K."/>
            <person name="Lang B.F."/>
            <person name="Lipzen A."/>
            <person name="O'Donnell K."/>
            <person name="Pangilinan J."/>
            <person name="Reynolds N."/>
            <person name="Sandor L."/>
            <person name="Smith M.W."/>
            <person name="Tsang A."/>
            <person name="Grigoriev I.V."/>
            <person name="Stajich J.E."/>
            <person name="Spatafora J.W."/>
        </authorList>
    </citation>
    <scope>NUCLEOTIDE SEQUENCE</scope>
    <source>
        <strain evidence="1">RSA 2281</strain>
    </source>
</reference>
<dbReference type="InterPro" id="IPR032675">
    <property type="entry name" value="LRR_dom_sf"/>
</dbReference>
<proteinExistence type="predicted"/>
<name>A0AAD5PJJ2_9FUNG</name>
<comment type="caution">
    <text evidence="1">The sequence shown here is derived from an EMBL/GenBank/DDBJ whole genome shotgun (WGS) entry which is preliminary data.</text>
</comment>